<dbReference type="AlphaFoldDB" id="A0A7J9UTG8"/>
<evidence type="ECO:0000313" key="3">
    <source>
        <dbReference type="Proteomes" id="UP000429644"/>
    </source>
</evidence>
<keyword evidence="1" id="KW-1133">Transmembrane helix</keyword>
<keyword evidence="1" id="KW-0472">Membrane</keyword>
<feature type="transmembrane region" description="Helical" evidence="1">
    <location>
        <begin position="60"/>
        <end position="81"/>
    </location>
</feature>
<dbReference type="Pfam" id="PF14325">
    <property type="entry name" value="DUF4383"/>
    <property type="match status" value="1"/>
</dbReference>
<reference evidence="2 3" key="1">
    <citation type="submission" date="2019-10" db="EMBL/GenBank/DDBJ databases">
        <title>Georgenia wutianyii sp. nov. and Georgenia yuyongxinii sp. nov. isolated from plateau pika (Ochotona curzoniae) in the Qinghai-Tibet plateau of China.</title>
        <authorList>
            <person name="Tian Z."/>
        </authorList>
    </citation>
    <scope>NUCLEOTIDE SEQUENCE [LARGE SCALE GENOMIC DNA]</scope>
    <source>
        <strain evidence="2 3">JCM 15130</strain>
    </source>
</reference>
<comment type="caution">
    <text evidence="2">The sequence shown here is derived from an EMBL/GenBank/DDBJ whole genome shotgun (WGS) entry which is preliminary data.</text>
</comment>
<keyword evidence="3" id="KW-1185">Reference proteome</keyword>
<feature type="transmembrane region" description="Helical" evidence="1">
    <location>
        <begin position="88"/>
        <end position="106"/>
    </location>
</feature>
<keyword evidence="1" id="KW-0812">Transmembrane</keyword>
<name>A0A7J9UTG8_9MICO</name>
<dbReference type="EMBL" id="WHPD01000966">
    <property type="protein sequence ID" value="MPV87898.1"/>
    <property type="molecule type" value="Genomic_DNA"/>
</dbReference>
<protein>
    <submittedName>
        <fullName evidence="2">DUF4383 domain-containing protein</fullName>
    </submittedName>
</protein>
<sequence length="156" mass="16456">MSTNPTLAGQPKRTSVQTAALVLGIVFLVVGVLGFVPGITSHYTLIAVAGHRSSAMLLGIFQVSILHNIVHLLFGIAGIVLSRSVAAARGYLVWGGVIYLALWLYGLIIDQASPVNFVPVNTADNWLHFLLGVVMIVLGVALTRRKAAPTAAGYVP</sequence>
<proteinExistence type="predicted"/>
<accession>A0A7J9UTG8</accession>
<gene>
    <name evidence="2" type="ORF">GB882_04410</name>
</gene>
<dbReference type="Proteomes" id="UP000429644">
    <property type="component" value="Unassembled WGS sequence"/>
</dbReference>
<dbReference type="RefSeq" id="WP_152230520.1">
    <property type="nucleotide sequence ID" value="NZ_BAAAOT010000002.1"/>
</dbReference>
<organism evidence="2 3">
    <name type="scientific">Georgenia ruanii</name>
    <dbReference type="NCBI Taxonomy" id="348442"/>
    <lineage>
        <taxon>Bacteria</taxon>
        <taxon>Bacillati</taxon>
        <taxon>Actinomycetota</taxon>
        <taxon>Actinomycetes</taxon>
        <taxon>Micrococcales</taxon>
        <taxon>Bogoriellaceae</taxon>
        <taxon>Georgenia</taxon>
    </lineage>
</organism>
<evidence type="ECO:0000256" key="1">
    <source>
        <dbReference type="SAM" id="Phobius"/>
    </source>
</evidence>
<evidence type="ECO:0000313" key="2">
    <source>
        <dbReference type="EMBL" id="MPV87898.1"/>
    </source>
</evidence>
<dbReference type="OrthoDB" id="572373at2"/>
<feature type="transmembrane region" description="Helical" evidence="1">
    <location>
        <begin position="20"/>
        <end position="40"/>
    </location>
</feature>
<feature type="transmembrane region" description="Helical" evidence="1">
    <location>
        <begin position="126"/>
        <end position="143"/>
    </location>
</feature>